<gene>
    <name evidence="1" type="ORF">ALEPTO_LOCUS9901</name>
</gene>
<comment type="caution">
    <text evidence="1">The sequence shown here is derived from an EMBL/GenBank/DDBJ whole genome shotgun (WGS) entry which is preliminary data.</text>
</comment>
<keyword evidence="2" id="KW-1185">Reference proteome</keyword>
<accession>A0A9N9DT87</accession>
<name>A0A9N9DT87_9GLOM</name>
<reference evidence="1" key="1">
    <citation type="submission" date="2021-06" db="EMBL/GenBank/DDBJ databases">
        <authorList>
            <person name="Kallberg Y."/>
            <person name="Tangrot J."/>
            <person name="Rosling A."/>
        </authorList>
    </citation>
    <scope>NUCLEOTIDE SEQUENCE</scope>
    <source>
        <strain evidence="1">FL130A</strain>
    </source>
</reference>
<sequence>WNKLKLPRKRLINPEHMTGTGINKVPEIHRPVIDSQQSTYNANLATISNNPFGQNNVATTQVPEANNARLINTDTLLSQIQTLANVIQASTNTENNTHGTSNSTLLVTHEYLVGKCKRTKIEPRKTM</sequence>
<proteinExistence type="predicted"/>
<dbReference type="Proteomes" id="UP000789508">
    <property type="component" value="Unassembled WGS sequence"/>
</dbReference>
<dbReference type="AlphaFoldDB" id="A0A9N9DT87"/>
<organism evidence="1 2">
    <name type="scientific">Ambispora leptoticha</name>
    <dbReference type="NCBI Taxonomy" id="144679"/>
    <lineage>
        <taxon>Eukaryota</taxon>
        <taxon>Fungi</taxon>
        <taxon>Fungi incertae sedis</taxon>
        <taxon>Mucoromycota</taxon>
        <taxon>Glomeromycotina</taxon>
        <taxon>Glomeromycetes</taxon>
        <taxon>Archaeosporales</taxon>
        <taxon>Ambisporaceae</taxon>
        <taxon>Ambispora</taxon>
    </lineage>
</organism>
<protein>
    <submittedName>
        <fullName evidence="1">4944_t:CDS:1</fullName>
    </submittedName>
</protein>
<evidence type="ECO:0000313" key="2">
    <source>
        <dbReference type="Proteomes" id="UP000789508"/>
    </source>
</evidence>
<feature type="non-terminal residue" evidence="1">
    <location>
        <position position="127"/>
    </location>
</feature>
<evidence type="ECO:0000313" key="1">
    <source>
        <dbReference type="EMBL" id="CAG8647364.1"/>
    </source>
</evidence>
<dbReference type="EMBL" id="CAJVPS010009090">
    <property type="protein sequence ID" value="CAG8647364.1"/>
    <property type="molecule type" value="Genomic_DNA"/>
</dbReference>